<evidence type="ECO:0000256" key="6">
    <source>
        <dbReference type="ARBA" id="ARBA00022741"/>
    </source>
</evidence>
<dbReference type="GO" id="GO:0002937">
    <property type="term" value="P:tRNA 4-thiouridine biosynthesis"/>
    <property type="evidence" value="ECO:0007669"/>
    <property type="project" value="TreeGrafter"/>
</dbReference>
<evidence type="ECO:0000256" key="12">
    <source>
        <dbReference type="ARBA" id="ARBA00058382"/>
    </source>
</evidence>
<dbReference type="GO" id="GO:0052837">
    <property type="term" value="P:thiazole biosynthetic process"/>
    <property type="evidence" value="ECO:0007669"/>
    <property type="project" value="TreeGrafter"/>
</dbReference>
<evidence type="ECO:0000256" key="19">
    <source>
        <dbReference type="HAMAP-Rule" id="MF_00021"/>
    </source>
</evidence>
<dbReference type="InterPro" id="IPR049961">
    <property type="entry name" value="ThiI_N"/>
</dbReference>
<evidence type="ECO:0000256" key="15">
    <source>
        <dbReference type="ARBA" id="ARBA00071867"/>
    </source>
</evidence>
<dbReference type="CDD" id="cd11716">
    <property type="entry name" value="THUMP_ThiI"/>
    <property type="match status" value="1"/>
</dbReference>
<evidence type="ECO:0000256" key="2">
    <source>
        <dbReference type="ARBA" id="ARBA00004948"/>
    </source>
</evidence>
<name>A0A135L2R7_9BACI</name>
<evidence type="ECO:0000256" key="17">
    <source>
        <dbReference type="ARBA" id="ARBA00077849"/>
    </source>
</evidence>
<keyword evidence="3 19" id="KW-0963">Cytoplasm</keyword>
<dbReference type="PANTHER" id="PTHR43209">
    <property type="entry name" value="TRNA SULFURTRANSFERASE"/>
    <property type="match status" value="1"/>
</dbReference>
<sequence>MHYDYILVRYGEIALKGKNRYRFEDRLVQNIRNVLKDLPQAKVTKTFGRIYVELNGSPYEIVIERLKKVFGLISFSPVKKTGLELEQIKTTALEVIEQLKPIPKTFKVETKRPYKLFPLNSPEVTNEVGGHLLRNIQGLKVDVHHPDTTVMVEIREEGVFIYSEVIKGIGGMPAGTSGKGIALLSGGIDSPVSSWYAMKRGLLVEGIHFHTYPLTTEESIQKVIDLAQALSYFSGQFKVHMVPFLEIQKEIKTYAPESHNITMMRRFFFRIAERLAERRGALSLITGESLGQVASQTLESMYAINQVVHTPIIRPLITMDKLDIIEVAQKIGTYEASIRPFEDCCSLFVPRNPATKPSIKIAEKAESYMDIDQLVEDALANTRVITVTPHSKIKAKDLLFTDIKVFTK</sequence>
<comment type="similarity">
    <text evidence="13 19">Belongs to the ThiI family.</text>
</comment>
<dbReference type="InterPro" id="IPR020536">
    <property type="entry name" value="ThiI_AANH"/>
</dbReference>
<dbReference type="SMART" id="SM00981">
    <property type="entry name" value="THUMP"/>
    <property type="match status" value="1"/>
</dbReference>
<dbReference type="GO" id="GO:0005524">
    <property type="term" value="F:ATP binding"/>
    <property type="evidence" value="ECO:0007669"/>
    <property type="project" value="UniProtKB-UniRule"/>
</dbReference>
<dbReference type="InterPro" id="IPR049962">
    <property type="entry name" value="THUMP_ThiI"/>
</dbReference>
<dbReference type="NCBIfam" id="TIGR00342">
    <property type="entry name" value="tRNA uracil 4-sulfurtransferase ThiI"/>
    <property type="match status" value="1"/>
</dbReference>
<evidence type="ECO:0000313" key="21">
    <source>
        <dbReference type="EMBL" id="KXG43240.1"/>
    </source>
</evidence>
<keyword evidence="7 19" id="KW-0067">ATP-binding</keyword>
<evidence type="ECO:0000256" key="16">
    <source>
        <dbReference type="ARBA" id="ARBA00075337"/>
    </source>
</evidence>
<dbReference type="Pfam" id="PF02568">
    <property type="entry name" value="ThiI"/>
    <property type="match status" value="1"/>
</dbReference>
<keyword evidence="5 19" id="KW-0808">Transferase</keyword>
<keyword evidence="4 19" id="KW-0820">tRNA-binding</keyword>
<keyword evidence="9 19" id="KW-0784">Thiamine biosynthesis</keyword>
<dbReference type="AlphaFoldDB" id="A0A135L2R7"/>
<dbReference type="STRING" id="1413211.U473_03835"/>
<comment type="catalytic activity">
    <reaction evidence="11 19">
        <text>[ThiS sulfur-carrier protein]-C-terminal Gly-Gly-AMP + S-sulfanyl-L-cysteinyl-[cysteine desulfurase] + AH2 = [ThiS sulfur-carrier protein]-C-terminal-Gly-aminoethanethioate + L-cysteinyl-[cysteine desulfurase] + A + AMP + 2 H(+)</text>
        <dbReference type="Rhea" id="RHEA:43340"/>
        <dbReference type="Rhea" id="RHEA-COMP:12157"/>
        <dbReference type="Rhea" id="RHEA-COMP:12158"/>
        <dbReference type="Rhea" id="RHEA-COMP:12910"/>
        <dbReference type="Rhea" id="RHEA-COMP:19908"/>
        <dbReference type="ChEBI" id="CHEBI:13193"/>
        <dbReference type="ChEBI" id="CHEBI:15378"/>
        <dbReference type="ChEBI" id="CHEBI:17499"/>
        <dbReference type="ChEBI" id="CHEBI:29950"/>
        <dbReference type="ChEBI" id="CHEBI:61963"/>
        <dbReference type="ChEBI" id="CHEBI:90618"/>
        <dbReference type="ChEBI" id="CHEBI:232372"/>
        <dbReference type="ChEBI" id="CHEBI:456215"/>
    </reaction>
</comment>
<dbReference type="OrthoDB" id="9773948at2"/>
<dbReference type="Pfam" id="PF22025">
    <property type="entry name" value="ThiI_fer"/>
    <property type="match status" value="1"/>
</dbReference>
<evidence type="ECO:0000256" key="3">
    <source>
        <dbReference type="ARBA" id="ARBA00022490"/>
    </source>
</evidence>
<dbReference type="SUPFAM" id="SSF143437">
    <property type="entry name" value="THUMP domain-like"/>
    <property type="match status" value="1"/>
</dbReference>
<evidence type="ECO:0000256" key="4">
    <source>
        <dbReference type="ARBA" id="ARBA00022555"/>
    </source>
</evidence>
<evidence type="ECO:0000256" key="11">
    <source>
        <dbReference type="ARBA" id="ARBA00052330"/>
    </source>
</evidence>
<dbReference type="Pfam" id="PF02926">
    <property type="entry name" value="THUMP"/>
    <property type="match status" value="1"/>
</dbReference>
<reference evidence="21 22" key="1">
    <citation type="submission" date="2016-02" db="EMBL/GenBank/DDBJ databases">
        <title>Draft Genome for Tepidibacillus decaturensis nov. sp. Strain Z9, an Anaerobic, Moderately Thermophilic and Heterotrophic Bacterium from Deep Subsurface of the Illinois Basin, USA.</title>
        <authorList>
            <person name="Dong Y."/>
            <person name="Chang J.Y."/>
            <person name="Sanford R."/>
            <person name="Fouke B.W."/>
        </authorList>
    </citation>
    <scope>NUCLEOTIDE SEQUENCE [LARGE SCALE GENOMIC DNA]</scope>
    <source>
        <strain evidence="21 22">Z9</strain>
    </source>
</reference>
<dbReference type="InterPro" id="IPR014729">
    <property type="entry name" value="Rossmann-like_a/b/a_fold"/>
</dbReference>
<gene>
    <name evidence="19" type="primary">thiI</name>
    <name evidence="21" type="ORF">U473_03835</name>
</gene>
<protein>
    <recommendedName>
        <fullName evidence="15 19">Probable tRNA sulfurtransferase</fullName>
        <ecNumber evidence="14 19">2.8.1.4</ecNumber>
    </recommendedName>
    <alternativeName>
        <fullName evidence="16 19">Sulfur carrier protein ThiS sulfurtransferase</fullName>
    </alternativeName>
    <alternativeName>
        <fullName evidence="17 19">Thiamine biosynthesis protein ThiI</fullName>
    </alternativeName>
    <alternativeName>
        <fullName evidence="18 19">tRNA 4-thiouridine synthase</fullName>
    </alternativeName>
</protein>
<evidence type="ECO:0000256" key="8">
    <source>
        <dbReference type="ARBA" id="ARBA00022884"/>
    </source>
</evidence>
<keyword evidence="22" id="KW-1185">Reference proteome</keyword>
<feature type="binding site" evidence="19">
    <location>
        <position position="296"/>
    </location>
    <ligand>
        <name>ATP</name>
        <dbReference type="ChEBI" id="CHEBI:30616"/>
    </ligand>
</feature>
<evidence type="ECO:0000259" key="20">
    <source>
        <dbReference type="PROSITE" id="PS51165"/>
    </source>
</evidence>
<dbReference type="RefSeq" id="WP_068723501.1">
    <property type="nucleotide sequence ID" value="NZ_LSKU01000001.1"/>
</dbReference>
<accession>A0A135L2R7</accession>
<comment type="caution">
    <text evidence="21">The sequence shown here is derived from an EMBL/GenBank/DDBJ whole genome shotgun (WGS) entry which is preliminary data.</text>
</comment>
<dbReference type="InterPro" id="IPR004114">
    <property type="entry name" value="THUMP_dom"/>
</dbReference>
<evidence type="ECO:0000256" key="7">
    <source>
        <dbReference type="ARBA" id="ARBA00022840"/>
    </source>
</evidence>
<dbReference type="GO" id="GO:0009228">
    <property type="term" value="P:thiamine biosynthetic process"/>
    <property type="evidence" value="ECO:0007669"/>
    <property type="project" value="UniProtKB-KW"/>
</dbReference>
<feature type="binding site" evidence="19">
    <location>
        <begin position="183"/>
        <end position="184"/>
    </location>
    <ligand>
        <name>ATP</name>
        <dbReference type="ChEBI" id="CHEBI:30616"/>
    </ligand>
</feature>
<dbReference type="FunFam" id="3.40.50.620:FF:000053">
    <property type="entry name" value="Probable tRNA sulfurtransferase"/>
    <property type="match status" value="1"/>
</dbReference>
<feature type="binding site" evidence="19">
    <location>
        <begin position="208"/>
        <end position="209"/>
    </location>
    <ligand>
        <name>ATP</name>
        <dbReference type="ChEBI" id="CHEBI:30616"/>
    </ligand>
</feature>
<dbReference type="InterPro" id="IPR050102">
    <property type="entry name" value="tRNA_sulfurtransferase_ThiI"/>
</dbReference>
<dbReference type="PANTHER" id="PTHR43209:SF1">
    <property type="entry name" value="TRNA SULFURTRANSFERASE"/>
    <property type="match status" value="1"/>
</dbReference>
<dbReference type="EMBL" id="LSKU01000001">
    <property type="protein sequence ID" value="KXG43240.1"/>
    <property type="molecule type" value="Genomic_DNA"/>
</dbReference>
<keyword evidence="6 19" id="KW-0547">Nucleotide-binding</keyword>
<comment type="pathway">
    <text evidence="2 19">Cofactor biosynthesis; thiamine diphosphate biosynthesis.</text>
</comment>
<dbReference type="Gene3D" id="3.40.50.620">
    <property type="entry name" value="HUPs"/>
    <property type="match status" value="1"/>
</dbReference>
<comment type="subcellular location">
    <subcellularLocation>
        <location evidence="1 19">Cytoplasm</location>
    </subcellularLocation>
</comment>
<dbReference type="Proteomes" id="UP000070352">
    <property type="component" value="Unassembled WGS sequence"/>
</dbReference>
<dbReference type="HAMAP" id="MF_00021">
    <property type="entry name" value="ThiI"/>
    <property type="match status" value="1"/>
</dbReference>
<evidence type="ECO:0000256" key="10">
    <source>
        <dbReference type="ARBA" id="ARBA00050570"/>
    </source>
</evidence>
<dbReference type="EC" id="2.8.1.4" evidence="14 19"/>
<dbReference type="GO" id="GO:0009229">
    <property type="term" value="P:thiamine diphosphate biosynthetic process"/>
    <property type="evidence" value="ECO:0007669"/>
    <property type="project" value="UniProtKB-UniRule"/>
</dbReference>
<evidence type="ECO:0000256" key="14">
    <source>
        <dbReference type="ARBA" id="ARBA00066827"/>
    </source>
</evidence>
<proteinExistence type="inferred from homology"/>
<dbReference type="GO" id="GO:0000049">
    <property type="term" value="F:tRNA binding"/>
    <property type="evidence" value="ECO:0007669"/>
    <property type="project" value="UniProtKB-UniRule"/>
</dbReference>
<evidence type="ECO:0000256" key="1">
    <source>
        <dbReference type="ARBA" id="ARBA00004496"/>
    </source>
</evidence>
<evidence type="ECO:0000313" key="22">
    <source>
        <dbReference type="Proteomes" id="UP000070352"/>
    </source>
</evidence>
<dbReference type="SUPFAM" id="SSF52402">
    <property type="entry name" value="Adenine nucleotide alpha hydrolases-like"/>
    <property type="match status" value="1"/>
</dbReference>
<dbReference type="GO" id="GO:0005829">
    <property type="term" value="C:cytosol"/>
    <property type="evidence" value="ECO:0007669"/>
    <property type="project" value="TreeGrafter"/>
</dbReference>
<comment type="function">
    <text evidence="12 19">Catalyzes the ATP-dependent transfer of a sulfur to tRNA to produce 4-thiouridine in position 8 of tRNAs, which functions as a near-UV photosensor. Also catalyzes the transfer of sulfur to the sulfur carrier protein ThiS, forming ThiS-thiocarboxylate. This is a step in the synthesis of thiazole, in the thiamine biosynthesis pathway. The sulfur is donated as persulfide by IscS.</text>
</comment>
<comment type="catalytic activity">
    <reaction evidence="10 19">
        <text>[ThiI sulfur-carrier protein]-S-sulfanyl-L-cysteine + a uridine in tRNA + 2 reduced [2Fe-2S]-[ferredoxin] + ATP + H(+) = [ThiI sulfur-carrier protein]-L-cysteine + a 4-thiouridine in tRNA + 2 oxidized [2Fe-2S]-[ferredoxin] + AMP + diphosphate</text>
        <dbReference type="Rhea" id="RHEA:24176"/>
        <dbReference type="Rhea" id="RHEA-COMP:10000"/>
        <dbReference type="Rhea" id="RHEA-COMP:10001"/>
        <dbReference type="Rhea" id="RHEA-COMP:13337"/>
        <dbReference type="Rhea" id="RHEA-COMP:13338"/>
        <dbReference type="Rhea" id="RHEA-COMP:13339"/>
        <dbReference type="Rhea" id="RHEA-COMP:13340"/>
        <dbReference type="ChEBI" id="CHEBI:15378"/>
        <dbReference type="ChEBI" id="CHEBI:29950"/>
        <dbReference type="ChEBI" id="CHEBI:30616"/>
        <dbReference type="ChEBI" id="CHEBI:33019"/>
        <dbReference type="ChEBI" id="CHEBI:33737"/>
        <dbReference type="ChEBI" id="CHEBI:33738"/>
        <dbReference type="ChEBI" id="CHEBI:61963"/>
        <dbReference type="ChEBI" id="CHEBI:65315"/>
        <dbReference type="ChEBI" id="CHEBI:136798"/>
        <dbReference type="ChEBI" id="CHEBI:456215"/>
        <dbReference type="EC" id="2.8.1.4"/>
    </reaction>
</comment>
<feature type="binding site" evidence="19">
    <location>
        <position position="287"/>
    </location>
    <ligand>
        <name>ATP</name>
        <dbReference type="ChEBI" id="CHEBI:30616"/>
    </ligand>
</feature>
<evidence type="ECO:0000256" key="5">
    <source>
        <dbReference type="ARBA" id="ARBA00022679"/>
    </source>
</evidence>
<evidence type="ECO:0000256" key="18">
    <source>
        <dbReference type="ARBA" id="ARBA00080570"/>
    </source>
</evidence>
<dbReference type="PROSITE" id="PS51165">
    <property type="entry name" value="THUMP"/>
    <property type="match status" value="1"/>
</dbReference>
<keyword evidence="8 19" id="KW-0694">RNA-binding</keyword>
<dbReference type="InterPro" id="IPR003720">
    <property type="entry name" value="tRNA_STrfase"/>
</dbReference>
<evidence type="ECO:0000256" key="13">
    <source>
        <dbReference type="ARBA" id="ARBA00061472"/>
    </source>
</evidence>
<feature type="domain" description="THUMP" evidence="20">
    <location>
        <begin position="60"/>
        <end position="165"/>
    </location>
</feature>
<dbReference type="GO" id="GO:0004810">
    <property type="term" value="F:CCA tRNA nucleotidyltransferase activity"/>
    <property type="evidence" value="ECO:0007669"/>
    <property type="project" value="InterPro"/>
</dbReference>
<dbReference type="GO" id="GO:0140741">
    <property type="term" value="F:tRNA-uracil-4 sulfurtransferase activity"/>
    <property type="evidence" value="ECO:0007669"/>
    <property type="project" value="UniProtKB-EC"/>
</dbReference>
<dbReference type="InterPro" id="IPR054173">
    <property type="entry name" value="ThiI_fer"/>
</dbReference>
<feature type="binding site" evidence="19">
    <location>
        <position position="265"/>
    </location>
    <ligand>
        <name>ATP</name>
        <dbReference type="ChEBI" id="CHEBI:30616"/>
    </ligand>
</feature>
<evidence type="ECO:0000256" key="9">
    <source>
        <dbReference type="ARBA" id="ARBA00022977"/>
    </source>
</evidence>
<organism evidence="21 22">
    <name type="scientific">Tepidibacillus decaturensis</name>
    <dbReference type="NCBI Taxonomy" id="1413211"/>
    <lineage>
        <taxon>Bacteria</taxon>
        <taxon>Bacillati</taxon>
        <taxon>Bacillota</taxon>
        <taxon>Bacilli</taxon>
        <taxon>Bacillales</taxon>
        <taxon>Bacillaceae</taxon>
        <taxon>Tepidibacillus</taxon>
    </lineage>
</organism>
<dbReference type="UniPathway" id="UPA00060"/>
<dbReference type="CDD" id="cd01712">
    <property type="entry name" value="PPase_ThiI"/>
    <property type="match status" value="1"/>
</dbReference>
<dbReference type="Gene3D" id="3.30.2130.30">
    <property type="match status" value="1"/>
</dbReference>